<keyword evidence="2" id="KW-0378">Hydrolase</keyword>
<keyword evidence="2" id="KW-0540">Nuclease</keyword>
<organism evidence="2 3">
    <name type="scientific">Paraconexibacter antarcticus</name>
    <dbReference type="NCBI Taxonomy" id="2949664"/>
    <lineage>
        <taxon>Bacteria</taxon>
        <taxon>Bacillati</taxon>
        <taxon>Actinomycetota</taxon>
        <taxon>Thermoleophilia</taxon>
        <taxon>Solirubrobacterales</taxon>
        <taxon>Paraconexibacteraceae</taxon>
        <taxon>Paraconexibacter</taxon>
    </lineage>
</organism>
<keyword evidence="2" id="KW-0255">Endonuclease</keyword>
<dbReference type="SUPFAM" id="SSF56219">
    <property type="entry name" value="DNase I-like"/>
    <property type="match status" value="1"/>
</dbReference>
<dbReference type="InterPro" id="IPR005135">
    <property type="entry name" value="Endo/exonuclease/phosphatase"/>
</dbReference>
<dbReference type="Proteomes" id="UP001056035">
    <property type="component" value="Chromosome"/>
</dbReference>
<dbReference type="RefSeq" id="WP_254571488.1">
    <property type="nucleotide sequence ID" value="NZ_CP098502.1"/>
</dbReference>
<evidence type="ECO:0000313" key="3">
    <source>
        <dbReference type="Proteomes" id="UP001056035"/>
    </source>
</evidence>
<protein>
    <submittedName>
        <fullName evidence="2">Endonuclease/exonuclease/phosphatase family protein</fullName>
    </submittedName>
</protein>
<evidence type="ECO:0000313" key="2">
    <source>
        <dbReference type="EMBL" id="UTI64790.1"/>
    </source>
</evidence>
<reference evidence="2 3" key="1">
    <citation type="submission" date="2022-06" db="EMBL/GenBank/DDBJ databases">
        <title>Paraconexibacter antarcticus.</title>
        <authorList>
            <person name="Kim C.S."/>
        </authorList>
    </citation>
    <scope>NUCLEOTIDE SEQUENCE [LARGE SCALE GENOMIC DNA]</scope>
    <source>
        <strain evidence="2 3">02-257</strain>
    </source>
</reference>
<dbReference type="InterPro" id="IPR036691">
    <property type="entry name" value="Endo/exonu/phosph_ase_sf"/>
</dbReference>
<keyword evidence="3" id="KW-1185">Reference proteome</keyword>
<feature type="domain" description="Endonuclease/exonuclease/phosphatase" evidence="1">
    <location>
        <begin position="12"/>
        <end position="220"/>
    </location>
</feature>
<gene>
    <name evidence="2" type="ORF">NBH00_00950</name>
</gene>
<dbReference type="Gene3D" id="3.60.10.10">
    <property type="entry name" value="Endonuclease/exonuclease/phosphatase"/>
    <property type="match status" value="1"/>
</dbReference>
<dbReference type="GO" id="GO:0004519">
    <property type="term" value="F:endonuclease activity"/>
    <property type="evidence" value="ECO:0007669"/>
    <property type="project" value="UniProtKB-KW"/>
</dbReference>
<accession>A0ABY5DRY1</accession>
<evidence type="ECO:0000259" key="1">
    <source>
        <dbReference type="Pfam" id="PF03372"/>
    </source>
</evidence>
<dbReference type="Pfam" id="PF03372">
    <property type="entry name" value="Exo_endo_phos"/>
    <property type="match status" value="1"/>
</dbReference>
<sequence>MRREKIAHVRILTWNLFHGRALPNAGRDLQAEFTAALQGWAWDVALLQECPPWWPAPMARACGAEPRVALTSRNALLPLRRLVARRFPDLIKSNGGGCNAILVRDGTPIVAHHEVVLRRRPERRVAHAVHLADGRWIANLHAQVHSEAHAQADLATAARALDGWAGAQAPVILGGDTNTRHPRAGDLVPLGGHDVDFVLARGWRRVSEVTVHAHAPLSDHAPVSLGLEATGP</sequence>
<dbReference type="EMBL" id="CP098502">
    <property type="protein sequence ID" value="UTI64790.1"/>
    <property type="molecule type" value="Genomic_DNA"/>
</dbReference>
<name>A0ABY5DRY1_9ACTN</name>
<proteinExistence type="predicted"/>